<feature type="transmembrane region" description="Helical" evidence="5">
    <location>
        <begin position="315"/>
        <end position="339"/>
    </location>
</feature>
<comment type="subcellular location">
    <subcellularLocation>
        <location evidence="1">Membrane</location>
        <topology evidence="1">Multi-pass membrane protein</topology>
    </subcellularLocation>
</comment>
<evidence type="ECO:0000313" key="8">
    <source>
        <dbReference type="Proteomes" id="UP001610446"/>
    </source>
</evidence>
<dbReference type="Gene3D" id="1.20.1250.20">
    <property type="entry name" value="MFS general substrate transporter like domains"/>
    <property type="match status" value="1"/>
</dbReference>
<accession>A0ABR4JWZ4</accession>
<feature type="transmembrane region" description="Helical" evidence="5">
    <location>
        <begin position="80"/>
        <end position="104"/>
    </location>
</feature>
<feature type="transmembrane region" description="Helical" evidence="5">
    <location>
        <begin position="427"/>
        <end position="453"/>
    </location>
</feature>
<feature type="transmembrane region" description="Helical" evidence="5">
    <location>
        <begin position="236"/>
        <end position="256"/>
    </location>
</feature>
<name>A0ABR4JWZ4_9EURO</name>
<feature type="transmembrane region" description="Helical" evidence="5">
    <location>
        <begin position="400"/>
        <end position="421"/>
    </location>
</feature>
<proteinExistence type="predicted"/>
<keyword evidence="3 5" id="KW-1133">Transmembrane helix</keyword>
<feature type="transmembrane region" description="Helical" evidence="5">
    <location>
        <begin position="206"/>
        <end position="230"/>
    </location>
</feature>
<dbReference type="PANTHER" id="PTHR23502:SF22">
    <property type="entry name" value="MAJOR FACILITATOR SUPERFAMILY (MFS) PROFILE DOMAIN-CONTAINING PROTEIN"/>
    <property type="match status" value="1"/>
</dbReference>
<keyword evidence="2 5" id="KW-0812">Transmembrane</keyword>
<dbReference type="SUPFAM" id="SSF103473">
    <property type="entry name" value="MFS general substrate transporter"/>
    <property type="match status" value="1"/>
</dbReference>
<organism evidence="7 8">
    <name type="scientific">Aspergillus pseudoustus</name>
    <dbReference type="NCBI Taxonomy" id="1810923"/>
    <lineage>
        <taxon>Eukaryota</taxon>
        <taxon>Fungi</taxon>
        <taxon>Dikarya</taxon>
        <taxon>Ascomycota</taxon>
        <taxon>Pezizomycotina</taxon>
        <taxon>Eurotiomycetes</taxon>
        <taxon>Eurotiomycetidae</taxon>
        <taxon>Eurotiales</taxon>
        <taxon>Aspergillaceae</taxon>
        <taxon>Aspergillus</taxon>
        <taxon>Aspergillus subgen. Nidulantes</taxon>
    </lineage>
</organism>
<evidence type="ECO:0000256" key="5">
    <source>
        <dbReference type="SAM" id="Phobius"/>
    </source>
</evidence>
<dbReference type="PROSITE" id="PS50850">
    <property type="entry name" value="MFS"/>
    <property type="match status" value="1"/>
</dbReference>
<feature type="domain" description="Major facilitator superfamily (MFS) profile" evidence="6">
    <location>
        <begin position="79"/>
        <end position="524"/>
    </location>
</feature>
<feature type="transmembrane region" description="Helical" evidence="5">
    <location>
        <begin position="495"/>
        <end position="515"/>
    </location>
</feature>
<sequence length="527" mass="58280">MATNGNNMKIDNDHIEVSRSLTVEPLPDAAKAEGGIILDTRGLVGQSGLQLAADGHTVLVPQPTSNPNDPLNWPWLKKHLLLFTIAWAALCVDATSAIGTAVIFPQAEQWQVPINKANEPNAMSVLFNGIGGLIWVPVSSFWGRAPVLFWTTIMGLAMLVGTALSPTYECYFALRILSSLFLTAGQTMVIAFIKDIFFFHERARKIGVWSTLYIASPYLGPCLGNFMIYATGQWQHVFWLSVGIASLQLIFVALFVDETWYNRHFHSQDQPARPRGIMGRLMRLTGVWQLQGHKAYFPTPTAAVRRFFLSVANPVVFLMCLSYIVVFAWAIGINITTTIMFGETRESGGYGYTNQGVGFLYFTPIVAVFLGEIFGHYFNDFLSRRYIRRHGGVFEPEARLWMIYISIVLMVVALVILGAALERHLNVAAVIFGWGTFVIGVMTMSVVVTAYTLDAYPTAPAEMGGWINFSRTIGGFSVGYFQTPWAARVGPAASFGTQAATIVVAGVPVVLVHVYGHRLRRRFPSIE</sequence>
<gene>
    <name evidence="7" type="ORF">BJY01DRAFT_248187</name>
</gene>
<comment type="caution">
    <text evidence="7">The sequence shown here is derived from an EMBL/GenBank/DDBJ whole genome shotgun (WGS) entry which is preliminary data.</text>
</comment>
<feature type="transmembrane region" description="Helical" evidence="5">
    <location>
        <begin position="147"/>
        <end position="166"/>
    </location>
</feature>
<dbReference type="PANTHER" id="PTHR23502">
    <property type="entry name" value="MAJOR FACILITATOR SUPERFAMILY"/>
    <property type="match status" value="1"/>
</dbReference>
<dbReference type="EMBL" id="JBFXLU010000081">
    <property type="protein sequence ID" value="KAL2844361.1"/>
    <property type="molecule type" value="Genomic_DNA"/>
</dbReference>
<evidence type="ECO:0000256" key="2">
    <source>
        <dbReference type="ARBA" id="ARBA00022692"/>
    </source>
</evidence>
<evidence type="ECO:0000256" key="1">
    <source>
        <dbReference type="ARBA" id="ARBA00004141"/>
    </source>
</evidence>
<dbReference type="InterPro" id="IPR036259">
    <property type="entry name" value="MFS_trans_sf"/>
</dbReference>
<evidence type="ECO:0000256" key="3">
    <source>
        <dbReference type="ARBA" id="ARBA00022989"/>
    </source>
</evidence>
<dbReference type="InterPro" id="IPR020846">
    <property type="entry name" value="MFS_dom"/>
</dbReference>
<reference evidence="7 8" key="1">
    <citation type="submission" date="2024-07" db="EMBL/GenBank/DDBJ databases">
        <title>Section-level genome sequencing and comparative genomics of Aspergillus sections Usti and Cavernicolus.</title>
        <authorList>
            <consortium name="Lawrence Berkeley National Laboratory"/>
            <person name="Nybo J.L."/>
            <person name="Vesth T.C."/>
            <person name="Theobald S."/>
            <person name="Frisvad J.C."/>
            <person name="Larsen T.O."/>
            <person name="Kjaerboelling I."/>
            <person name="Rothschild-Mancinelli K."/>
            <person name="Lyhne E.K."/>
            <person name="Kogle M.E."/>
            <person name="Barry K."/>
            <person name="Clum A."/>
            <person name="Na H."/>
            <person name="Ledsgaard L."/>
            <person name="Lin J."/>
            <person name="Lipzen A."/>
            <person name="Kuo A."/>
            <person name="Riley R."/>
            <person name="Mondo S."/>
            <person name="Labutti K."/>
            <person name="Haridas S."/>
            <person name="Pangalinan J."/>
            <person name="Salamov A.A."/>
            <person name="Simmons B.A."/>
            <person name="Magnuson J.K."/>
            <person name="Chen J."/>
            <person name="Drula E."/>
            <person name="Henrissat B."/>
            <person name="Wiebenga A."/>
            <person name="Lubbers R.J."/>
            <person name="Gomes A.C."/>
            <person name="Makela M.R."/>
            <person name="Stajich J."/>
            <person name="Grigoriev I.V."/>
            <person name="Mortensen U.H."/>
            <person name="De Vries R.P."/>
            <person name="Baker S.E."/>
            <person name="Andersen M.R."/>
        </authorList>
    </citation>
    <scope>NUCLEOTIDE SEQUENCE [LARGE SCALE GENOMIC DNA]</scope>
    <source>
        <strain evidence="7 8">CBS 123904</strain>
    </source>
</reference>
<feature type="transmembrane region" description="Helical" evidence="5">
    <location>
        <begin position="124"/>
        <end position="142"/>
    </location>
</feature>
<evidence type="ECO:0000313" key="7">
    <source>
        <dbReference type="EMBL" id="KAL2844361.1"/>
    </source>
</evidence>
<feature type="transmembrane region" description="Helical" evidence="5">
    <location>
        <begin position="359"/>
        <end position="379"/>
    </location>
</feature>
<dbReference type="Pfam" id="PF07690">
    <property type="entry name" value="MFS_1"/>
    <property type="match status" value="1"/>
</dbReference>
<feature type="transmembrane region" description="Helical" evidence="5">
    <location>
        <begin position="172"/>
        <end position="194"/>
    </location>
</feature>
<keyword evidence="4 5" id="KW-0472">Membrane</keyword>
<evidence type="ECO:0000259" key="6">
    <source>
        <dbReference type="PROSITE" id="PS50850"/>
    </source>
</evidence>
<dbReference type="InterPro" id="IPR011701">
    <property type="entry name" value="MFS"/>
</dbReference>
<keyword evidence="8" id="KW-1185">Reference proteome</keyword>
<dbReference type="Proteomes" id="UP001610446">
    <property type="component" value="Unassembled WGS sequence"/>
</dbReference>
<evidence type="ECO:0000256" key="4">
    <source>
        <dbReference type="ARBA" id="ARBA00023136"/>
    </source>
</evidence>
<protein>
    <submittedName>
        <fullName evidence="7">Major facilitator superfamily domain-containing protein</fullName>
    </submittedName>
</protein>